<evidence type="ECO:0000313" key="2">
    <source>
        <dbReference type="Proteomes" id="UP000636479"/>
    </source>
</evidence>
<sequence>MAFPQTPFKDRLNSFFCPDEAEIGLLHSLLPGPRAQLAQIEVDIANTTKALETLKQQRHTLRSYIFSHESLLAPIRRIPAHILQEIFVACLPTEQMAFFDHHEAPLLLGRVCRFWRQLSHETSLLWAGLLVCGDTRSPYYPRGRTPWTSQLFSSVIPPWLTRVGTRPLRISYIQHKTDIENSHHGNNPDDFRGTMLRTILDAHPRVGGLDIWCSSMDFWDSLLSLDPDNMPLLKHVRLISYPYAPPSVFDRTTLLRSPQLESVSLVGCADPLTLPLPWANLTDLRLKCHSIPSVTTVTTGVIVGGLDENGVYLILRRCTRLAHCELTITRLGSLTYSNPLTLPCMQELFLCPIALSRAESKRFHERVTTLLQLLAMPNLRAFGLGNSRAHELAPSSIIIPTAQVAEFHLDQVTEDAVLAALRELPPTTHLRVGKYFQNLPENHPWIWSLTDAFFETLEKEKLNAQLKHLHVVAPSSALKQSGFMSLLRFFSPDATHRTLTLSLPITKSLDVEDELRAEEQNGLRWRINVVCSDSEARRRRSAYQLTNNSEVSSYHQRAYQAPDD</sequence>
<dbReference type="RefSeq" id="XP_037218085.1">
    <property type="nucleotide sequence ID" value="XM_037364843.1"/>
</dbReference>
<dbReference type="AlphaFoldDB" id="A0A8H6VYQ0"/>
<dbReference type="OrthoDB" id="3248197at2759"/>
<keyword evidence="2" id="KW-1185">Reference proteome</keyword>
<dbReference type="GeneID" id="59347359"/>
<dbReference type="EMBL" id="JACAZF010000007">
    <property type="protein sequence ID" value="KAF7298697.1"/>
    <property type="molecule type" value="Genomic_DNA"/>
</dbReference>
<name>A0A8H6VYQ0_9AGAR</name>
<organism evidence="1 2">
    <name type="scientific">Mycena indigotica</name>
    <dbReference type="NCBI Taxonomy" id="2126181"/>
    <lineage>
        <taxon>Eukaryota</taxon>
        <taxon>Fungi</taxon>
        <taxon>Dikarya</taxon>
        <taxon>Basidiomycota</taxon>
        <taxon>Agaricomycotina</taxon>
        <taxon>Agaricomycetes</taxon>
        <taxon>Agaricomycetidae</taxon>
        <taxon>Agaricales</taxon>
        <taxon>Marasmiineae</taxon>
        <taxon>Mycenaceae</taxon>
        <taxon>Mycena</taxon>
    </lineage>
</organism>
<dbReference type="Proteomes" id="UP000636479">
    <property type="component" value="Unassembled WGS sequence"/>
</dbReference>
<comment type="caution">
    <text evidence="1">The sequence shown here is derived from an EMBL/GenBank/DDBJ whole genome shotgun (WGS) entry which is preliminary data.</text>
</comment>
<proteinExistence type="predicted"/>
<evidence type="ECO:0000313" key="1">
    <source>
        <dbReference type="EMBL" id="KAF7298697.1"/>
    </source>
</evidence>
<protein>
    <submittedName>
        <fullName evidence="1">WD40 repeat-like protein</fullName>
    </submittedName>
</protein>
<accession>A0A8H6VYQ0</accession>
<gene>
    <name evidence="1" type="ORF">MIND_00817100</name>
</gene>
<reference evidence="1" key="1">
    <citation type="submission" date="2020-05" db="EMBL/GenBank/DDBJ databases">
        <title>Mycena genomes resolve the evolution of fungal bioluminescence.</title>
        <authorList>
            <person name="Tsai I.J."/>
        </authorList>
    </citation>
    <scope>NUCLEOTIDE SEQUENCE</scope>
    <source>
        <strain evidence="1">171206Taipei</strain>
    </source>
</reference>